<reference evidence="1" key="1">
    <citation type="submission" date="2017-05" db="EMBL/GenBank/DDBJ databases">
        <authorList>
            <person name="Varghese N."/>
            <person name="Submissions S."/>
        </authorList>
    </citation>
    <scope>NUCLEOTIDE SEQUENCE</scope>
    <source>
        <strain evidence="1">LMG 28168</strain>
    </source>
</reference>
<organism evidence="1 2">
    <name type="scientific">Pseudomonas helmanticensis</name>
    <dbReference type="NCBI Taxonomy" id="1471381"/>
    <lineage>
        <taxon>Bacteria</taxon>
        <taxon>Pseudomonadati</taxon>
        <taxon>Pseudomonadota</taxon>
        <taxon>Gammaproteobacteria</taxon>
        <taxon>Pseudomonadales</taxon>
        <taxon>Pseudomonadaceae</taxon>
        <taxon>Pseudomonas</taxon>
    </lineage>
</organism>
<accession>A0ACD2U0U9</accession>
<keyword evidence="2" id="KW-1185">Reference proteome</keyword>
<comment type="caution">
    <text evidence="1">The sequence shown here is derived from an EMBL/GenBank/DDBJ whole genome shotgun (WGS) entry which is preliminary data.</text>
</comment>
<gene>
    <name evidence="1" type="ORF">SAMN04488483_0781</name>
</gene>
<evidence type="ECO:0000313" key="2">
    <source>
        <dbReference type="Proteomes" id="UP001158048"/>
    </source>
</evidence>
<protein>
    <submittedName>
        <fullName evidence="1">Uncharacterized protein</fullName>
    </submittedName>
</protein>
<proteinExistence type="predicted"/>
<dbReference type="EMBL" id="FXUY01000001">
    <property type="protein sequence ID" value="SMQ23134.1"/>
    <property type="molecule type" value="Genomic_DNA"/>
</dbReference>
<dbReference type="Proteomes" id="UP001158048">
    <property type="component" value="Unassembled WGS sequence"/>
</dbReference>
<sequence>MLLAKNCFTKDNLKTRKTIKLGTLYEYRKIESAQIVDNGEGKYSFLLKFDGTVEIERRWFSVMFQGAIGLGDDEHHPRIPGTMSAAIHKLEMVGGNEQIIRVRDSSASIHREALNGFIFCMSQVRRFRDAVGLFPDYDDCWYMTKSKAHNLGVTLSALLRDRITSGRHSGNHIVDPHISLENLSIYCRHEPVSYLGREIHISDTSVFTADHFMRKIWDMAFVKPPSFLAEKEYRFSFTIVAGDKILIPTVENVILNAEQLVDWAL</sequence>
<name>A0ACD2U0U9_9PSED</name>
<evidence type="ECO:0000313" key="1">
    <source>
        <dbReference type="EMBL" id="SMQ23134.1"/>
    </source>
</evidence>